<feature type="active site" evidence="6">
    <location>
        <position position="222"/>
    </location>
</feature>
<evidence type="ECO:0000259" key="8">
    <source>
        <dbReference type="SMART" id="SM00235"/>
    </source>
</evidence>
<dbReference type="SUPFAM" id="SSF47090">
    <property type="entry name" value="PGBD-like"/>
    <property type="match status" value="1"/>
</dbReference>
<dbReference type="OrthoDB" id="65569at2759"/>
<keyword evidence="1" id="KW-0645">Protease</keyword>
<evidence type="ECO:0000313" key="10">
    <source>
        <dbReference type="Proteomes" id="UP000019373"/>
    </source>
</evidence>
<evidence type="ECO:0000313" key="9">
    <source>
        <dbReference type="EMBL" id="ERF70945.1"/>
    </source>
</evidence>
<dbReference type="OMA" id="GINFLYV"/>
<evidence type="ECO:0000256" key="3">
    <source>
        <dbReference type="ARBA" id="ARBA00022801"/>
    </source>
</evidence>
<dbReference type="RefSeq" id="XP_007803399.1">
    <property type="nucleotide sequence ID" value="XM_007805208.1"/>
</dbReference>
<keyword evidence="7" id="KW-0106">Calcium</keyword>
<dbReference type="Pfam" id="PF00413">
    <property type="entry name" value="Peptidase_M10"/>
    <property type="match status" value="1"/>
</dbReference>
<feature type="binding site" evidence="7">
    <location>
        <position position="118"/>
    </location>
    <ligand>
        <name>Ca(2+)</name>
        <dbReference type="ChEBI" id="CHEBI:29108"/>
        <label>1</label>
    </ligand>
</feature>
<dbReference type="GO" id="GO:0004222">
    <property type="term" value="F:metalloendopeptidase activity"/>
    <property type="evidence" value="ECO:0007669"/>
    <property type="project" value="InterPro"/>
</dbReference>
<dbReference type="PANTHER" id="PTHR10201">
    <property type="entry name" value="MATRIX METALLOPROTEINASE"/>
    <property type="match status" value="1"/>
</dbReference>
<evidence type="ECO:0000256" key="5">
    <source>
        <dbReference type="ARBA" id="ARBA00023049"/>
    </source>
</evidence>
<evidence type="ECO:0000256" key="7">
    <source>
        <dbReference type="PIRSR" id="PIRSR621190-2"/>
    </source>
</evidence>
<dbReference type="Gene3D" id="3.40.390.10">
    <property type="entry name" value="Collagenase (Catalytic Domain)"/>
    <property type="match status" value="1"/>
</dbReference>
<accession>U1HKZ8</accession>
<dbReference type="SUPFAM" id="SSF55486">
    <property type="entry name" value="Metalloproteases ('zincins'), catalytic domain"/>
    <property type="match status" value="1"/>
</dbReference>
<feature type="binding site" evidence="7">
    <location>
        <position position="231"/>
    </location>
    <ligand>
        <name>Zn(2+)</name>
        <dbReference type="ChEBI" id="CHEBI:29105"/>
        <label>2</label>
        <note>catalytic</note>
    </ligand>
</feature>
<organism evidence="9 10">
    <name type="scientific">Endocarpon pusillum (strain Z07020 / HMAS-L-300199)</name>
    <name type="common">Lichen-forming fungus</name>
    <dbReference type="NCBI Taxonomy" id="1263415"/>
    <lineage>
        <taxon>Eukaryota</taxon>
        <taxon>Fungi</taxon>
        <taxon>Dikarya</taxon>
        <taxon>Ascomycota</taxon>
        <taxon>Pezizomycotina</taxon>
        <taxon>Eurotiomycetes</taxon>
        <taxon>Chaetothyriomycetidae</taxon>
        <taxon>Verrucariales</taxon>
        <taxon>Verrucariaceae</taxon>
        <taxon>Endocarpon</taxon>
    </lineage>
</organism>
<evidence type="ECO:0000256" key="1">
    <source>
        <dbReference type="ARBA" id="ARBA00022670"/>
    </source>
</evidence>
<sequence length="306" mass="33823">MSKEQGFSRRAIYLSPLSTSADGVCALRCYLKHYGYLPQKHDTSKDTFDKDLEEGLRKFQRYYGLQTSGKLDGPTKGLLTRGRCGAPDATPKSSLEANIAIPWGTKTLTYHLGTPSADLPKIDCWAAIERALTTWENAGVGLKFKEVNDVAKANIAIHWGPAEDADHSMVGNVLAHADFPPGESILRHPRDQLPLHFDDSEHVWVNGTQFNAFDIETVALHEIGHCLGLFHSNVRGAVMFAFVDDNFMLRRVQQDDILGIQQLYGHGWQEVDGAGTQTAMVMSDLIDSRVDGGGEAAEQQQELIQE</sequence>
<dbReference type="HOGENOM" id="CLU_015489_4_0_1"/>
<dbReference type="eggNOG" id="KOG1565">
    <property type="taxonomic scope" value="Eukaryota"/>
</dbReference>
<keyword evidence="5" id="KW-0482">Metalloprotease</keyword>
<dbReference type="GO" id="GO:0008270">
    <property type="term" value="F:zinc ion binding"/>
    <property type="evidence" value="ECO:0007669"/>
    <property type="project" value="InterPro"/>
</dbReference>
<evidence type="ECO:0000256" key="2">
    <source>
        <dbReference type="ARBA" id="ARBA00022723"/>
    </source>
</evidence>
<dbReference type="SMART" id="SM00235">
    <property type="entry name" value="ZnMc"/>
    <property type="match status" value="1"/>
</dbReference>
<dbReference type="GO" id="GO:0006508">
    <property type="term" value="P:proteolysis"/>
    <property type="evidence" value="ECO:0007669"/>
    <property type="project" value="UniProtKB-KW"/>
</dbReference>
<dbReference type="PANTHER" id="PTHR10201:SF323">
    <property type="entry name" value="MATRIX METALLOPROTEINASE-21"/>
    <property type="match status" value="1"/>
</dbReference>
<dbReference type="GO" id="GO:0030574">
    <property type="term" value="P:collagen catabolic process"/>
    <property type="evidence" value="ECO:0007669"/>
    <property type="project" value="TreeGrafter"/>
</dbReference>
<dbReference type="Pfam" id="PF01471">
    <property type="entry name" value="PG_binding_1"/>
    <property type="match status" value="1"/>
</dbReference>
<dbReference type="GeneID" id="19241623"/>
<feature type="binding site" evidence="7">
    <location>
        <position position="221"/>
    </location>
    <ligand>
        <name>Zn(2+)</name>
        <dbReference type="ChEBI" id="CHEBI:29105"/>
        <label>2</label>
        <note>catalytic</note>
    </ligand>
</feature>
<evidence type="ECO:0000256" key="6">
    <source>
        <dbReference type="PIRSR" id="PIRSR621190-1"/>
    </source>
</evidence>
<protein>
    <recommendedName>
        <fullName evidence="8">Peptidase metallopeptidase domain-containing protein</fullName>
    </recommendedName>
</protein>
<gene>
    <name evidence="9" type="ORF">EPUS_06730</name>
</gene>
<dbReference type="AlphaFoldDB" id="U1HKZ8"/>
<feature type="binding site" evidence="7">
    <location>
        <position position="198"/>
    </location>
    <ligand>
        <name>Ca(2+)</name>
        <dbReference type="ChEBI" id="CHEBI:29108"/>
        <label>3</label>
    </ligand>
</feature>
<dbReference type="GO" id="GO:0030198">
    <property type="term" value="P:extracellular matrix organization"/>
    <property type="evidence" value="ECO:0007669"/>
    <property type="project" value="TreeGrafter"/>
</dbReference>
<feature type="binding site" evidence="7">
    <location>
        <position position="196"/>
    </location>
    <ligand>
        <name>Zn(2+)</name>
        <dbReference type="ChEBI" id="CHEBI:29105"/>
        <label>1</label>
    </ligand>
</feature>
<proteinExistence type="predicted"/>
<feature type="domain" description="Peptidase metallopeptidase" evidence="8">
    <location>
        <begin position="99"/>
        <end position="266"/>
    </location>
</feature>
<keyword evidence="10" id="KW-1185">Reference proteome</keyword>
<feature type="binding site" evidence="7">
    <location>
        <position position="225"/>
    </location>
    <ligand>
        <name>Zn(2+)</name>
        <dbReference type="ChEBI" id="CHEBI:29105"/>
        <label>2</label>
        <note>catalytic</note>
    </ligand>
</feature>
<dbReference type="PRINTS" id="PR00138">
    <property type="entry name" value="MATRIXIN"/>
</dbReference>
<dbReference type="InterPro" id="IPR001818">
    <property type="entry name" value="Pept_M10_metallopeptidase"/>
</dbReference>
<feature type="binding site" evidence="7">
    <location>
        <position position="201"/>
    </location>
    <ligand>
        <name>Ca(2+)</name>
        <dbReference type="ChEBI" id="CHEBI:29108"/>
        <label>1</label>
    </ligand>
</feature>
<keyword evidence="3" id="KW-0378">Hydrolase</keyword>
<dbReference type="GO" id="GO:0031012">
    <property type="term" value="C:extracellular matrix"/>
    <property type="evidence" value="ECO:0007669"/>
    <property type="project" value="InterPro"/>
</dbReference>
<dbReference type="InterPro" id="IPR002477">
    <property type="entry name" value="Peptidoglycan-bd-like"/>
</dbReference>
<comment type="cofactor">
    <cofactor evidence="7">
        <name>Ca(2+)</name>
        <dbReference type="ChEBI" id="CHEBI:29108"/>
    </cofactor>
    <text evidence="7">Can bind about 5 Ca(2+) ions per subunit.</text>
</comment>
<dbReference type="InterPro" id="IPR006026">
    <property type="entry name" value="Peptidase_Metallo"/>
</dbReference>
<feature type="binding site" description="in inhibited form" evidence="7">
    <location>
        <position position="84"/>
    </location>
    <ligand>
        <name>Zn(2+)</name>
        <dbReference type="ChEBI" id="CHEBI:29105"/>
        <label>2</label>
        <note>catalytic</note>
    </ligand>
</feature>
<dbReference type="EMBL" id="KE721277">
    <property type="protein sequence ID" value="ERF70945.1"/>
    <property type="molecule type" value="Genomic_DNA"/>
</dbReference>
<dbReference type="InterPro" id="IPR021190">
    <property type="entry name" value="Pept_M10A"/>
</dbReference>
<feature type="binding site" evidence="7">
    <location>
        <position position="191"/>
    </location>
    <ligand>
        <name>Ca(2+)</name>
        <dbReference type="ChEBI" id="CHEBI:29108"/>
        <label>2</label>
    </ligand>
</feature>
<dbReference type="Proteomes" id="UP000019373">
    <property type="component" value="Unassembled WGS sequence"/>
</dbReference>
<evidence type="ECO:0000256" key="4">
    <source>
        <dbReference type="ARBA" id="ARBA00022833"/>
    </source>
</evidence>
<feature type="binding site" evidence="7">
    <location>
        <position position="239"/>
    </location>
    <ligand>
        <name>Zn(2+)</name>
        <dbReference type="ChEBI" id="CHEBI:29105"/>
        <label>2</label>
        <note>catalytic</note>
    </ligand>
</feature>
<comment type="cofactor">
    <cofactor evidence="7">
        <name>Zn(2+)</name>
        <dbReference type="ChEBI" id="CHEBI:29105"/>
    </cofactor>
    <text evidence="7">Binds 2 Zn(2+) ions per subunit.</text>
</comment>
<reference evidence="10" key="1">
    <citation type="journal article" date="2014" name="BMC Genomics">
        <title>Genome characteristics reveal the impact of lichenization on lichen-forming fungus Endocarpon pusillum Hedwig (Verrucariales, Ascomycota).</title>
        <authorList>
            <person name="Wang Y.-Y."/>
            <person name="Liu B."/>
            <person name="Zhang X.-Y."/>
            <person name="Zhou Q.-M."/>
            <person name="Zhang T."/>
            <person name="Li H."/>
            <person name="Yu Y.-F."/>
            <person name="Zhang X.-L."/>
            <person name="Hao X.-Y."/>
            <person name="Wang M."/>
            <person name="Wang L."/>
            <person name="Wei J.-C."/>
        </authorList>
    </citation>
    <scope>NUCLEOTIDE SEQUENCE [LARGE SCALE GENOMIC DNA]</scope>
    <source>
        <strain evidence="10">Z07020 / HMAS-L-300199</strain>
    </source>
</reference>
<keyword evidence="4 7" id="KW-0862">Zinc</keyword>
<feature type="binding site" evidence="7">
    <location>
        <position position="201"/>
    </location>
    <ligand>
        <name>Ca(2+)</name>
        <dbReference type="ChEBI" id="CHEBI:29108"/>
        <label>3</label>
    </ligand>
</feature>
<feature type="binding site" evidence="7">
    <location>
        <position position="199"/>
    </location>
    <ligand>
        <name>Ca(2+)</name>
        <dbReference type="ChEBI" id="CHEBI:29108"/>
        <label>1</label>
    </ligand>
</feature>
<dbReference type="InterPro" id="IPR036365">
    <property type="entry name" value="PGBD-like_sf"/>
</dbReference>
<dbReference type="InterPro" id="IPR024079">
    <property type="entry name" value="MetalloPept_cat_dom_sf"/>
</dbReference>
<name>U1HKZ8_ENDPU</name>
<keyword evidence="2 7" id="KW-0479">Metal-binding</keyword>
<feature type="binding site" evidence="7">
    <location>
        <position position="176"/>
    </location>
    <ligand>
        <name>Zn(2+)</name>
        <dbReference type="ChEBI" id="CHEBI:29105"/>
        <label>1</label>
    </ligand>
</feature>
<feature type="binding site" evidence="7">
    <location>
        <position position="166"/>
    </location>
    <ligand>
        <name>Zn(2+)</name>
        <dbReference type="ChEBI" id="CHEBI:29105"/>
        <label>1</label>
    </ligand>
</feature>